<comment type="caution">
    <text evidence="10">The sequence shown here is derived from an EMBL/GenBank/DDBJ whole genome shotgun (WGS) entry which is preliminary data.</text>
</comment>
<keyword evidence="6 8" id="KW-1133">Transmembrane helix</keyword>
<proteinExistence type="predicted"/>
<dbReference type="EMBL" id="MFPS01000007">
    <property type="protein sequence ID" value="OGH59395.1"/>
    <property type="molecule type" value="Genomic_DNA"/>
</dbReference>
<keyword evidence="4" id="KW-0808">Transferase</keyword>
<sequence length="476" mass="55807">MDKNVVKNIYKKYRVEVLLFFTSCLVSVLVLIIFFALGGKNTNFPITSADSQEYFDLAENILEYKQFIYPNPRGELVHETFRSPAYPFILSSVIFLFGSVNPITFIQIFILGFSVVIIYKIGLLFFDKRISLIAAILYLFEPGSIYHSFFVLSETFFVFFLLLSVYLFLYSLKREKIPIYLWFITGLFLGMMTLTRAVGQYIVVIFVIFYIIYNMKNNKNIRLSVIYLFVFLFGFFIVVFPWSYRNYRLYNTFTLSSTPGYVLMKNHLPFFYVHKYDVSLREATEFFFQHSKDDLDFNRRSLENTKELKSRGLNYIKDNFWEYSIFHLIKTVPFFLGDSIRDYIAAIDPPDPNNFQGINISGLILKGEFRQLNTFIFDGLKTGNAYIISSILSSFVWLLVSLSLLFSFFISIKSKDKQKIFIVIFFLSLIAFFAGLTGPVSNARYRLPTEPFMFILTAYSFNFLYKKLKDKSYLSD</sequence>
<dbReference type="PANTHER" id="PTHR33908">
    <property type="entry name" value="MANNOSYLTRANSFERASE YKCB-RELATED"/>
    <property type="match status" value="1"/>
</dbReference>
<evidence type="ECO:0000313" key="11">
    <source>
        <dbReference type="Proteomes" id="UP000177067"/>
    </source>
</evidence>
<dbReference type="PANTHER" id="PTHR33908:SF11">
    <property type="entry name" value="MEMBRANE PROTEIN"/>
    <property type="match status" value="1"/>
</dbReference>
<dbReference type="InterPro" id="IPR038731">
    <property type="entry name" value="RgtA/B/C-like"/>
</dbReference>
<dbReference type="Pfam" id="PF13231">
    <property type="entry name" value="PMT_2"/>
    <property type="match status" value="1"/>
</dbReference>
<name>A0A1F6LJ96_9BACT</name>
<feature type="domain" description="Glycosyltransferase RgtA/B/C/D-like" evidence="9">
    <location>
        <begin position="83"/>
        <end position="241"/>
    </location>
</feature>
<dbReference type="GO" id="GO:0009103">
    <property type="term" value="P:lipopolysaccharide biosynthetic process"/>
    <property type="evidence" value="ECO:0007669"/>
    <property type="project" value="UniProtKB-ARBA"/>
</dbReference>
<protein>
    <recommendedName>
        <fullName evidence="9">Glycosyltransferase RgtA/B/C/D-like domain-containing protein</fullName>
    </recommendedName>
</protein>
<evidence type="ECO:0000259" key="9">
    <source>
        <dbReference type="Pfam" id="PF13231"/>
    </source>
</evidence>
<evidence type="ECO:0000256" key="8">
    <source>
        <dbReference type="SAM" id="Phobius"/>
    </source>
</evidence>
<evidence type="ECO:0000256" key="6">
    <source>
        <dbReference type="ARBA" id="ARBA00022989"/>
    </source>
</evidence>
<evidence type="ECO:0000256" key="5">
    <source>
        <dbReference type="ARBA" id="ARBA00022692"/>
    </source>
</evidence>
<feature type="transmembrane region" description="Helical" evidence="8">
    <location>
        <begin position="385"/>
        <end position="408"/>
    </location>
</feature>
<accession>A0A1F6LJ96</accession>
<dbReference type="Proteomes" id="UP000177067">
    <property type="component" value="Unassembled WGS sequence"/>
</dbReference>
<evidence type="ECO:0000256" key="7">
    <source>
        <dbReference type="ARBA" id="ARBA00023136"/>
    </source>
</evidence>
<comment type="subcellular location">
    <subcellularLocation>
        <location evidence="1">Cell membrane</location>
        <topology evidence="1">Multi-pass membrane protein</topology>
    </subcellularLocation>
</comment>
<evidence type="ECO:0000256" key="4">
    <source>
        <dbReference type="ARBA" id="ARBA00022679"/>
    </source>
</evidence>
<reference evidence="10 11" key="1">
    <citation type="journal article" date="2016" name="Nat. Commun.">
        <title>Thousands of microbial genomes shed light on interconnected biogeochemical processes in an aquifer system.</title>
        <authorList>
            <person name="Anantharaman K."/>
            <person name="Brown C.T."/>
            <person name="Hug L.A."/>
            <person name="Sharon I."/>
            <person name="Castelle C.J."/>
            <person name="Probst A.J."/>
            <person name="Thomas B.C."/>
            <person name="Singh A."/>
            <person name="Wilkins M.J."/>
            <person name="Karaoz U."/>
            <person name="Brodie E.L."/>
            <person name="Williams K.H."/>
            <person name="Hubbard S.S."/>
            <person name="Banfield J.F."/>
        </authorList>
    </citation>
    <scope>NUCLEOTIDE SEQUENCE [LARGE SCALE GENOMIC DNA]</scope>
</reference>
<keyword evidence="2" id="KW-1003">Cell membrane</keyword>
<feature type="transmembrane region" description="Helical" evidence="8">
    <location>
        <begin position="180"/>
        <end position="213"/>
    </location>
</feature>
<keyword evidence="7 8" id="KW-0472">Membrane</keyword>
<feature type="transmembrane region" description="Helical" evidence="8">
    <location>
        <begin position="447"/>
        <end position="465"/>
    </location>
</feature>
<feature type="transmembrane region" description="Helical" evidence="8">
    <location>
        <begin position="225"/>
        <end position="244"/>
    </location>
</feature>
<dbReference type="AlphaFoldDB" id="A0A1F6LJ96"/>
<dbReference type="InterPro" id="IPR050297">
    <property type="entry name" value="LipidA_mod_glycosyltrf_83"/>
</dbReference>
<dbReference type="GO" id="GO:0016763">
    <property type="term" value="F:pentosyltransferase activity"/>
    <property type="evidence" value="ECO:0007669"/>
    <property type="project" value="TreeGrafter"/>
</dbReference>
<feature type="transmembrane region" description="Helical" evidence="8">
    <location>
        <begin position="17"/>
        <end position="37"/>
    </location>
</feature>
<dbReference type="GO" id="GO:0005886">
    <property type="term" value="C:plasma membrane"/>
    <property type="evidence" value="ECO:0007669"/>
    <property type="project" value="UniProtKB-SubCell"/>
</dbReference>
<keyword evidence="5 8" id="KW-0812">Transmembrane</keyword>
<evidence type="ECO:0000313" key="10">
    <source>
        <dbReference type="EMBL" id="OGH59395.1"/>
    </source>
</evidence>
<evidence type="ECO:0000256" key="1">
    <source>
        <dbReference type="ARBA" id="ARBA00004651"/>
    </source>
</evidence>
<organism evidence="10 11">
    <name type="scientific">Candidatus Magasanikbacteria bacterium RIFCSPHIGHO2_01_FULL_33_34</name>
    <dbReference type="NCBI Taxonomy" id="1798671"/>
    <lineage>
        <taxon>Bacteria</taxon>
        <taxon>Candidatus Magasanikiibacteriota</taxon>
    </lineage>
</organism>
<evidence type="ECO:0000256" key="3">
    <source>
        <dbReference type="ARBA" id="ARBA00022676"/>
    </source>
</evidence>
<feature type="transmembrane region" description="Helical" evidence="8">
    <location>
        <begin position="420"/>
        <end position="441"/>
    </location>
</feature>
<gene>
    <name evidence="10" type="ORF">A2725_01030</name>
</gene>
<feature type="transmembrane region" description="Helical" evidence="8">
    <location>
        <begin position="146"/>
        <end position="168"/>
    </location>
</feature>
<feature type="transmembrane region" description="Helical" evidence="8">
    <location>
        <begin position="105"/>
        <end position="126"/>
    </location>
</feature>
<evidence type="ECO:0000256" key="2">
    <source>
        <dbReference type="ARBA" id="ARBA00022475"/>
    </source>
</evidence>
<keyword evidence="3" id="KW-0328">Glycosyltransferase</keyword>